<keyword evidence="7" id="KW-0418">Kinase</keyword>
<dbReference type="PROSITE" id="PS00108">
    <property type="entry name" value="PROTEIN_KINASE_ST"/>
    <property type="match status" value="1"/>
</dbReference>
<sequence>MGFWSLPYSVPANYTTLSQILTIILIIYSSSCKATLLSPSSCGNIQNITCPFTLKGDHQTCDDYQFTYQLSCANNRTSLYTPSHKLYYVEDINYENFTIRIVDPGLEKNNYSSLPFQFFQDQNFYQDEVAEYTDITEHNWPVIWIECPSPVISRRYLNVTSKFSSFSYKVLEKYYSYSYAYVVAGSLNISELEDNCRVSKIAWVSSQWPLTDHLLNKAKPEFSEIHDGMVYGFDVAWEFLHCLKCDKSGASHCFVGYEPRAWICEYSCNFHRLNSYKISLKCLKMNLDGLIEAFQGNKRLIGQITGSFFAARYLFGIPFLLAVLVYRAKRRHLSIYNTIEDFLQAQSNLMPIRYTYTDIKKITYNFRDRLGEGAFGTVYKGKLRSGLSVAVKILAKSKATGQEFINEVATSGRIHHVNVVELVGFCFEGQKRALIYEFMPNGSLEKYLFCKEGTEKEMVSLSWEKMYDISYKIATGIHYLHRGCDMQILHFDIKPHNILLDTNYNPKISDFGLAKLYATGDSIVTLTAARGTMGYMAPEMFYKNVGSISYKADVYSFGMLLMEMAGRRKKSNPFVDHVSQNHFPSWVYEQCTEGKEIEMDGATEEERKLVKKMVIIALWCIQLRPNDRPSMNKVIEMFERDIEFLVAPPNSFFYPQEDPLPAN</sequence>
<evidence type="ECO:0000256" key="13">
    <source>
        <dbReference type="SAM" id="Phobius"/>
    </source>
</evidence>
<evidence type="ECO:0000259" key="14">
    <source>
        <dbReference type="PROSITE" id="PS50011"/>
    </source>
</evidence>
<proteinExistence type="predicted"/>
<evidence type="ECO:0000256" key="10">
    <source>
        <dbReference type="ARBA" id="ARBA00023136"/>
    </source>
</evidence>
<keyword evidence="2" id="KW-0723">Serine/threonine-protein kinase</keyword>
<accession>A0A162AFJ3</accession>
<keyword evidence="10 13" id="KW-0472">Membrane</keyword>
<dbReference type="FunFam" id="1.10.510.10:FF:000590">
    <property type="entry name" value="PR5-like receptor kinase"/>
    <property type="match status" value="1"/>
</dbReference>
<dbReference type="Gene3D" id="3.30.200.20">
    <property type="entry name" value="Phosphorylase Kinase, domain 1"/>
    <property type="match status" value="1"/>
</dbReference>
<comment type="subcellular location">
    <subcellularLocation>
        <location evidence="1">Membrane</location>
        <topology evidence="1">Single-pass type I membrane protein</topology>
    </subcellularLocation>
</comment>
<dbReference type="SMART" id="SM00220">
    <property type="entry name" value="S_TKc"/>
    <property type="match status" value="1"/>
</dbReference>
<gene>
    <name evidence="15" type="ORF">DCAR_009117</name>
</gene>
<evidence type="ECO:0000256" key="8">
    <source>
        <dbReference type="ARBA" id="ARBA00022840"/>
    </source>
</evidence>
<dbReference type="CDD" id="cd14066">
    <property type="entry name" value="STKc_IRAK"/>
    <property type="match status" value="1"/>
</dbReference>
<organism evidence="15">
    <name type="scientific">Daucus carota subsp. sativus</name>
    <name type="common">Carrot</name>
    <dbReference type="NCBI Taxonomy" id="79200"/>
    <lineage>
        <taxon>Eukaryota</taxon>
        <taxon>Viridiplantae</taxon>
        <taxon>Streptophyta</taxon>
        <taxon>Embryophyta</taxon>
        <taxon>Tracheophyta</taxon>
        <taxon>Spermatophyta</taxon>
        <taxon>Magnoliopsida</taxon>
        <taxon>eudicotyledons</taxon>
        <taxon>Gunneridae</taxon>
        <taxon>Pentapetalae</taxon>
        <taxon>asterids</taxon>
        <taxon>campanulids</taxon>
        <taxon>Apiales</taxon>
        <taxon>Apiaceae</taxon>
        <taxon>Apioideae</taxon>
        <taxon>Scandiceae</taxon>
        <taxon>Daucinae</taxon>
        <taxon>Daucus</taxon>
        <taxon>Daucus sect. Daucus</taxon>
    </lineage>
</organism>
<dbReference type="KEGG" id="dcr:108211618"/>
<protein>
    <recommendedName>
        <fullName evidence="14">Protein kinase domain-containing protein</fullName>
    </recommendedName>
</protein>
<dbReference type="GO" id="GO:0030247">
    <property type="term" value="F:polysaccharide binding"/>
    <property type="evidence" value="ECO:0007669"/>
    <property type="project" value="InterPro"/>
</dbReference>
<evidence type="ECO:0000256" key="5">
    <source>
        <dbReference type="ARBA" id="ARBA00022729"/>
    </source>
</evidence>
<dbReference type="InterPro" id="IPR025287">
    <property type="entry name" value="WAK_GUB"/>
</dbReference>
<evidence type="ECO:0000256" key="11">
    <source>
        <dbReference type="ARBA" id="ARBA00023180"/>
    </source>
</evidence>
<dbReference type="InterPro" id="IPR008271">
    <property type="entry name" value="Ser/Thr_kinase_AS"/>
</dbReference>
<evidence type="ECO:0000256" key="9">
    <source>
        <dbReference type="ARBA" id="ARBA00022989"/>
    </source>
</evidence>
<keyword evidence="3" id="KW-0808">Transferase</keyword>
<dbReference type="GO" id="GO:0004674">
    <property type="term" value="F:protein serine/threonine kinase activity"/>
    <property type="evidence" value="ECO:0007669"/>
    <property type="project" value="UniProtKB-KW"/>
</dbReference>
<keyword evidence="4 13" id="KW-0812">Transmembrane</keyword>
<evidence type="ECO:0000256" key="6">
    <source>
        <dbReference type="ARBA" id="ARBA00022741"/>
    </source>
</evidence>
<dbReference type="PROSITE" id="PS00107">
    <property type="entry name" value="PROTEIN_KINASE_ATP"/>
    <property type="match status" value="1"/>
</dbReference>
<dbReference type="PROSITE" id="PS50011">
    <property type="entry name" value="PROTEIN_KINASE_DOM"/>
    <property type="match status" value="1"/>
</dbReference>
<dbReference type="FunFam" id="3.30.200.20:FF:000178">
    <property type="entry name" value="serine/threonine-protein kinase PBS1-like"/>
    <property type="match status" value="1"/>
</dbReference>
<feature type="binding site" evidence="12">
    <location>
        <position position="392"/>
    </location>
    <ligand>
        <name>ATP</name>
        <dbReference type="ChEBI" id="CHEBI:30616"/>
    </ligand>
</feature>
<comment type="caution">
    <text evidence="15">The sequence shown here is derived from an EMBL/GenBank/DDBJ whole genome shotgun (WGS) entry which is preliminary data.</text>
</comment>
<feature type="domain" description="Protein kinase" evidence="14">
    <location>
        <begin position="364"/>
        <end position="645"/>
    </location>
</feature>
<dbReference type="Pfam" id="PF00069">
    <property type="entry name" value="Pkinase"/>
    <property type="match status" value="1"/>
</dbReference>
<keyword evidence="6 12" id="KW-0547">Nucleotide-binding</keyword>
<evidence type="ECO:0000313" key="15">
    <source>
        <dbReference type="EMBL" id="KZN00363.1"/>
    </source>
</evidence>
<dbReference type="Pfam" id="PF13947">
    <property type="entry name" value="GUB_WAK_bind"/>
    <property type="match status" value="1"/>
</dbReference>
<dbReference type="InterPro" id="IPR011009">
    <property type="entry name" value="Kinase-like_dom_sf"/>
</dbReference>
<evidence type="ECO:0000256" key="1">
    <source>
        <dbReference type="ARBA" id="ARBA00004479"/>
    </source>
</evidence>
<dbReference type="InterPro" id="IPR045874">
    <property type="entry name" value="LRK10/LRL21-25-like"/>
</dbReference>
<evidence type="ECO:0000256" key="2">
    <source>
        <dbReference type="ARBA" id="ARBA00022527"/>
    </source>
</evidence>
<dbReference type="GO" id="GO:0016020">
    <property type="term" value="C:membrane"/>
    <property type="evidence" value="ECO:0007669"/>
    <property type="project" value="UniProtKB-SubCell"/>
</dbReference>
<dbReference type="AlphaFoldDB" id="A0A162AFJ3"/>
<dbReference type="GO" id="GO:0005524">
    <property type="term" value="F:ATP binding"/>
    <property type="evidence" value="ECO:0007669"/>
    <property type="project" value="UniProtKB-UniRule"/>
</dbReference>
<dbReference type="InterPro" id="IPR000719">
    <property type="entry name" value="Prot_kinase_dom"/>
</dbReference>
<name>A0A162AFJ3_DAUCS</name>
<dbReference type="OrthoDB" id="69842at2759"/>
<keyword evidence="5" id="KW-0732">Signal</keyword>
<keyword evidence="11" id="KW-0325">Glycoprotein</keyword>
<dbReference type="SUPFAM" id="SSF56112">
    <property type="entry name" value="Protein kinase-like (PK-like)"/>
    <property type="match status" value="1"/>
</dbReference>
<evidence type="ECO:0000256" key="3">
    <source>
        <dbReference type="ARBA" id="ARBA00022679"/>
    </source>
</evidence>
<dbReference type="Gramene" id="KZN00363">
    <property type="protein sequence ID" value="KZN00363"/>
    <property type="gene ID" value="DCAR_009117"/>
</dbReference>
<keyword evidence="8 12" id="KW-0067">ATP-binding</keyword>
<reference evidence="15" key="1">
    <citation type="journal article" date="2016" name="Nat. Genet.">
        <title>A high-quality carrot genome assembly provides new insights into carotenoid accumulation and asterid genome evolution.</title>
        <authorList>
            <person name="Iorizzo M."/>
            <person name="Ellison S."/>
            <person name="Senalik D."/>
            <person name="Zeng P."/>
            <person name="Satapoomin P."/>
            <person name="Huang J."/>
            <person name="Bowman M."/>
            <person name="Iovene M."/>
            <person name="Sanseverino W."/>
            <person name="Cavagnaro P."/>
            <person name="Yildiz M."/>
            <person name="Macko-Podgorni A."/>
            <person name="Moranska E."/>
            <person name="Grzebelus E."/>
            <person name="Grzebelus D."/>
            <person name="Ashrafi H."/>
            <person name="Zheng Z."/>
            <person name="Cheng S."/>
            <person name="Spooner D."/>
            <person name="Van Deynze A."/>
            <person name="Simon P."/>
        </authorList>
    </citation>
    <scope>NUCLEOTIDE SEQUENCE [LARGE SCALE GENOMIC DNA]</scope>
    <source>
        <tissue evidence="15">Leaf</tissue>
    </source>
</reference>
<feature type="transmembrane region" description="Helical" evidence="13">
    <location>
        <begin position="308"/>
        <end position="326"/>
    </location>
</feature>
<dbReference type="InterPro" id="IPR017441">
    <property type="entry name" value="Protein_kinase_ATP_BS"/>
</dbReference>
<dbReference type="PANTHER" id="PTHR27009">
    <property type="entry name" value="RUST RESISTANCE KINASE LR10-RELATED"/>
    <property type="match status" value="1"/>
</dbReference>
<dbReference type="EMBL" id="LNRQ01000003">
    <property type="protein sequence ID" value="KZN00363.1"/>
    <property type="molecule type" value="Genomic_DNA"/>
</dbReference>
<keyword evidence="9 13" id="KW-1133">Transmembrane helix</keyword>
<dbReference type="OMA" id="MTESFKE"/>
<dbReference type="Gene3D" id="1.10.510.10">
    <property type="entry name" value="Transferase(Phosphotransferase) domain 1"/>
    <property type="match status" value="1"/>
</dbReference>
<evidence type="ECO:0000256" key="12">
    <source>
        <dbReference type="PROSITE-ProRule" id="PRU10141"/>
    </source>
</evidence>
<evidence type="ECO:0000256" key="7">
    <source>
        <dbReference type="ARBA" id="ARBA00022777"/>
    </source>
</evidence>
<dbReference type="STRING" id="79200.A0A162AFJ3"/>
<evidence type="ECO:0000256" key="4">
    <source>
        <dbReference type="ARBA" id="ARBA00022692"/>
    </source>
</evidence>